<keyword evidence="9" id="KW-0963">Cytoplasm</keyword>
<feature type="compositionally biased region" description="Polar residues" evidence="19">
    <location>
        <begin position="847"/>
        <end position="859"/>
    </location>
</feature>
<evidence type="ECO:0000256" key="5">
    <source>
        <dbReference type="ARBA" id="ARBA00011159"/>
    </source>
</evidence>
<feature type="compositionally biased region" description="Pro residues" evidence="19">
    <location>
        <begin position="721"/>
        <end position="749"/>
    </location>
</feature>
<sequence>MYPMNQWPGGAPPNYGGYQNPQFTGGYMQPQLTSMNGMAPGYSSGVPGQASFVARPPAPPPPPMGAGMPSHATGMPQQMTGMPSPMTGMPPQMTGMSPMLSQPTGARPSPMMHQATNMMPQATGMMPQSTGMMPQMTGAFNDPRMRLMYTQFLPAAQPYSGAPAPSSMNFHQASLQPAQFQTTLQTMTAQPTGADGTKPKPKIPWTLSKEEKKSYDNIFRAWDAKRTGFISGDVARELFGQSGLDREKLLQVWHLADTENRGKLNLAEFHVAMALIYRALNGNELPNELPPELVPTSSRDLSESVDFLKDLLKQDTSVRNATALQLPEPGSNKDSKYAETRSFYRNPVEREPVRKQSDAVAYKHNDSDSAGYRSRSRYLDRRQVRYEGQSAAEDLGEMRRQLERTQRMLENTQLDDEEDHELDREMEDVRYQIRRLQDDIEYYNRREGSHANEQRRKAERTLMQLLHERLPSLEKRIERRQASAHERRVEESRQRDARNNDRYGHLRDSPEPPAAASPKLDAAPASSAVPPPPPATAPPATTPASAVPPKLTGAERDAWIRAEAQRRVQERMRLLGVGGRPAGDASPSVDVSVEERLQAEKREAEARAAEADREAAAREEARRARMREQKTGRAPAPVPPAEQVEAEAPAAPPAATAPTPPAAPRTASQERDEQASHRLPPPSRAPAPRTAPAAPPRAPPRTAPPPAAPREAPSDDDWEPAPTPAPPAPPAPPAAPSPVEPAAPAPAPEPAAEKRNTNPFFRTPAADEAPPAPAAPAPPAPTPPAPPASAPSAPPPRAPQPGPALPPAQRVSTPNAPASRGGVHLPPANDDDWDEEEEDDDEPGLSSRATRQHLAQQLFSGVIPTGEAPAAPTPPPAPAAPAAPAAPKAPSVPLGGNAGPADRNALLSQIRGGQSLRKTQTRDRSGAPGAGAVLGSASPPMGLSTVSLPEPESSDDEVVPESTEPPHVPGAFEEAREQELEAREHNDVPPAAPAAEMPAAEAAAQPDADLGFDMTRTFHVRSVYPFESDDEESLSFEANQIFVVHPTLTGADIEGDWTWGAWVALPERKGLIPAAYIVPMNQTIAATALYDYEAASDEEASITEGETLAIVDQSDPDWWLIARGAHCLMVPSNYVELVQ</sequence>
<dbReference type="PRINTS" id="PR01217">
    <property type="entry name" value="PRICHEXTENSN"/>
</dbReference>
<evidence type="ECO:0000256" key="17">
    <source>
        <dbReference type="PROSITE-ProRule" id="PRU00192"/>
    </source>
</evidence>
<dbReference type="Gene3D" id="2.30.30.40">
    <property type="entry name" value="SH3 Domains"/>
    <property type="match status" value="2"/>
</dbReference>
<dbReference type="SUPFAM" id="SSF50044">
    <property type="entry name" value="SH3-domain"/>
    <property type="match status" value="2"/>
</dbReference>
<dbReference type="SUPFAM" id="SSF47473">
    <property type="entry name" value="EF-hand"/>
    <property type="match status" value="1"/>
</dbReference>
<proteinExistence type="inferred from homology"/>
<accession>A0ABY8EMD9</accession>
<dbReference type="Gene3D" id="1.10.238.10">
    <property type="entry name" value="EF-hand"/>
    <property type="match status" value="1"/>
</dbReference>
<comment type="function">
    <text evidence="16">Component of the PAN1 actin cytoskeleton-regulatory complex required for the internalization of endosomes during actin-coupled endocytosis. The complex links the site of endocytosis to the cell membrane-associated actin cytoskeleton. Mediates uptake of external molecules and vacuolar degradation of plasma membrane proteins. Plays a role in the proper organization of the cell membrane-associated actin cytoskeleton and promotes its destabilization.</text>
</comment>
<feature type="compositionally biased region" description="Pro residues" evidence="19">
    <location>
        <begin position="529"/>
        <end position="541"/>
    </location>
</feature>
<evidence type="ECO:0000256" key="9">
    <source>
        <dbReference type="ARBA" id="ARBA00022490"/>
    </source>
</evidence>
<evidence type="ECO:0000256" key="16">
    <source>
        <dbReference type="ARBA" id="ARBA00025194"/>
    </source>
</evidence>
<feature type="region of interest" description="Disordered" evidence="19">
    <location>
        <begin position="575"/>
        <end position="1004"/>
    </location>
</feature>
<dbReference type="Proteomes" id="UP000818624">
    <property type="component" value="Chromosome 1"/>
</dbReference>
<evidence type="ECO:0000256" key="13">
    <source>
        <dbReference type="ARBA" id="ARBA00023054"/>
    </source>
</evidence>
<feature type="compositionally biased region" description="Pro residues" evidence="19">
    <location>
        <begin position="770"/>
        <end position="806"/>
    </location>
</feature>
<feature type="domain" description="SH3" evidence="20">
    <location>
        <begin position="1081"/>
        <end position="1139"/>
    </location>
</feature>
<gene>
    <name evidence="24" type="ORF">GLX27_000800</name>
</gene>
<evidence type="ECO:0000259" key="23">
    <source>
        <dbReference type="PROSITE" id="PS51082"/>
    </source>
</evidence>
<dbReference type="Pfam" id="PF00018">
    <property type="entry name" value="SH3_1"/>
    <property type="match status" value="1"/>
</dbReference>
<keyword evidence="12" id="KW-0967">Endosome</keyword>
<comment type="similarity">
    <text evidence="4">Belongs to the PAN1 family.</text>
</comment>
<dbReference type="InterPro" id="IPR003124">
    <property type="entry name" value="WH2_dom"/>
</dbReference>
<evidence type="ECO:0000256" key="15">
    <source>
        <dbReference type="ARBA" id="ARBA00023212"/>
    </source>
</evidence>
<dbReference type="PROSITE" id="PS50031">
    <property type="entry name" value="EH"/>
    <property type="match status" value="1"/>
</dbReference>
<name>A0ABY8EMD9_MALFU</name>
<keyword evidence="14" id="KW-0472">Membrane</keyword>
<keyword evidence="15" id="KW-0206">Cytoskeleton</keyword>
<evidence type="ECO:0000313" key="24">
    <source>
        <dbReference type="EMBL" id="WFD46170.1"/>
    </source>
</evidence>
<evidence type="ECO:0000256" key="1">
    <source>
        <dbReference type="ARBA" id="ARBA00004125"/>
    </source>
</evidence>
<evidence type="ECO:0000259" key="20">
    <source>
        <dbReference type="PROSITE" id="PS50002"/>
    </source>
</evidence>
<dbReference type="Pfam" id="PF12763">
    <property type="entry name" value="EH"/>
    <property type="match status" value="1"/>
</dbReference>
<feature type="compositionally biased region" description="Basic and acidic residues" evidence="19">
    <location>
        <begin position="347"/>
        <end position="367"/>
    </location>
</feature>
<evidence type="ECO:0000313" key="25">
    <source>
        <dbReference type="Proteomes" id="UP000818624"/>
    </source>
</evidence>
<evidence type="ECO:0000256" key="12">
    <source>
        <dbReference type="ARBA" id="ARBA00022753"/>
    </source>
</evidence>
<dbReference type="SMART" id="SM00246">
    <property type="entry name" value="WH2"/>
    <property type="match status" value="1"/>
</dbReference>
<dbReference type="CDD" id="cd00052">
    <property type="entry name" value="EH"/>
    <property type="match status" value="1"/>
</dbReference>
<dbReference type="SMART" id="SM00326">
    <property type="entry name" value="SH3"/>
    <property type="match status" value="2"/>
</dbReference>
<feature type="compositionally biased region" description="Acidic residues" evidence="19">
    <location>
        <begin position="829"/>
        <end position="843"/>
    </location>
</feature>
<dbReference type="PROSITE" id="PS50222">
    <property type="entry name" value="EF_HAND_2"/>
    <property type="match status" value="1"/>
</dbReference>
<feature type="compositionally biased region" description="Pro residues" evidence="19">
    <location>
        <begin position="693"/>
        <end position="708"/>
    </location>
</feature>
<comment type="subunit">
    <text evidence="5">Component of the PAN1 actin cytoskeleton-regulatory complex.</text>
</comment>
<feature type="domain" description="EH" evidence="21">
    <location>
        <begin position="211"/>
        <end position="300"/>
    </location>
</feature>
<reference evidence="24 25" key="1">
    <citation type="journal article" date="2020" name="Elife">
        <title>Loss of centromere function drives karyotype evolution in closely related Malassezia species.</title>
        <authorList>
            <person name="Sankaranarayanan S.R."/>
            <person name="Ianiri G."/>
            <person name="Coelho M.A."/>
            <person name="Reza M.H."/>
            <person name="Thimmappa B.C."/>
            <person name="Ganguly P."/>
            <person name="Vadnala R.N."/>
            <person name="Sun S."/>
            <person name="Siddharthan R."/>
            <person name="Tellgren-Roth C."/>
            <person name="Dawson T.L."/>
            <person name="Heitman J."/>
            <person name="Sanyal K."/>
        </authorList>
    </citation>
    <scope>NUCLEOTIDE SEQUENCE [LARGE SCALE GENOMIC DNA]</scope>
    <source>
        <strain evidence="24">CBS14141</strain>
    </source>
</reference>
<feature type="compositionally biased region" description="Low complexity" evidence="19">
    <location>
        <begin position="514"/>
        <end position="528"/>
    </location>
</feature>
<feature type="compositionally biased region" description="Pro residues" evidence="19">
    <location>
        <begin position="871"/>
        <end position="881"/>
    </location>
</feature>
<feature type="compositionally biased region" description="Basic and acidic residues" evidence="19">
    <location>
        <begin position="479"/>
        <end position="510"/>
    </location>
</feature>
<dbReference type="Pfam" id="PF02205">
    <property type="entry name" value="WH2"/>
    <property type="match status" value="1"/>
</dbReference>
<feature type="compositionally biased region" description="Basic and acidic residues" evidence="19">
    <location>
        <begin position="973"/>
        <end position="987"/>
    </location>
</feature>
<keyword evidence="8 17" id="KW-0728">SH3 domain</keyword>
<evidence type="ECO:0000256" key="11">
    <source>
        <dbReference type="ARBA" id="ARBA00022737"/>
    </source>
</evidence>
<dbReference type="InterPro" id="IPR001452">
    <property type="entry name" value="SH3_domain"/>
</dbReference>
<dbReference type="PROSITE" id="PS50002">
    <property type="entry name" value="SH3"/>
    <property type="match status" value="1"/>
</dbReference>
<evidence type="ECO:0000256" key="4">
    <source>
        <dbReference type="ARBA" id="ARBA00009351"/>
    </source>
</evidence>
<evidence type="ECO:0000256" key="19">
    <source>
        <dbReference type="SAM" id="MobiDB-lite"/>
    </source>
</evidence>
<evidence type="ECO:0000256" key="18">
    <source>
        <dbReference type="SAM" id="Coils"/>
    </source>
</evidence>
<keyword evidence="10" id="KW-0254">Endocytosis</keyword>
<dbReference type="PANTHER" id="PTHR11216:SF173">
    <property type="entry name" value="ACTIN CYTOSKELETON-REGULATORY COMPLEX PROTEIN PAN1"/>
    <property type="match status" value="1"/>
</dbReference>
<evidence type="ECO:0000256" key="14">
    <source>
        <dbReference type="ARBA" id="ARBA00023136"/>
    </source>
</evidence>
<dbReference type="PANTHER" id="PTHR11216">
    <property type="entry name" value="EH DOMAIN"/>
    <property type="match status" value="1"/>
</dbReference>
<feature type="compositionally biased region" description="Low complexity" evidence="19">
    <location>
        <begin position="993"/>
        <end position="1004"/>
    </location>
</feature>
<dbReference type="InterPro" id="IPR011992">
    <property type="entry name" value="EF-hand-dom_pair"/>
</dbReference>
<feature type="domain" description="WH2" evidence="23">
    <location>
        <begin position="902"/>
        <end position="919"/>
    </location>
</feature>
<dbReference type="EMBL" id="CP046234">
    <property type="protein sequence ID" value="WFD46170.1"/>
    <property type="molecule type" value="Genomic_DNA"/>
</dbReference>
<protein>
    <recommendedName>
        <fullName evidence="6">Actin cytoskeleton-regulatory complex protein PAN1</fullName>
    </recommendedName>
    <alternativeName>
        <fullName evidence="7">Actin cytoskeleton-regulatory complex protein pan1</fullName>
    </alternativeName>
</protein>
<dbReference type="SMART" id="SM00027">
    <property type="entry name" value="EH"/>
    <property type="match status" value="1"/>
</dbReference>
<feature type="region of interest" description="Disordered" evidence="19">
    <location>
        <begin position="320"/>
        <end position="376"/>
    </location>
</feature>
<feature type="compositionally biased region" description="Low complexity" evidence="19">
    <location>
        <begin position="641"/>
        <end position="657"/>
    </location>
</feature>
<comment type="subcellular location">
    <subcellularLocation>
        <location evidence="3">Cell membrane</location>
        <topology evidence="3">Peripheral membrane protein</topology>
        <orientation evidence="3">Cytoplasmic side</orientation>
    </subcellularLocation>
    <subcellularLocation>
        <location evidence="2">Cytoplasm</location>
        <location evidence="2">Cytoskeleton</location>
        <location evidence="2">Actin patch</location>
    </subcellularLocation>
    <subcellularLocation>
        <location evidence="1">Endosome membrane</location>
        <topology evidence="1">Peripheral membrane protein</topology>
        <orientation evidence="1">Cytoplasmic side</orientation>
    </subcellularLocation>
</comment>
<evidence type="ECO:0000256" key="7">
    <source>
        <dbReference type="ARBA" id="ARBA00020728"/>
    </source>
</evidence>
<feature type="domain" description="EF-hand" evidence="22">
    <location>
        <begin position="244"/>
        <end position="279"/>
    </location>
</feature>
<dbReference type="PROSITE" id="PS51082">
    <property type="entry name" value="WH2"/>
    <property type="match status" value="1"/>
</dbReference>
<evidence type="ECO:0000256" key="8">
    <source>
        <dbReference type="ARBA" id="ARBA00022443"/>
    </source>
</evidence>
<feature type="coiled-coil region" evidence="18">
    <location>
        <begin position="392"/>
        <end position="446"/>
    </location>
</feature>
<dbReference type="InterPro" id="IPR000261">
    <property type="entry name" value="EH_dom"/>
</dbReference>
<feature type="compositionally biased region" description="Basic and acidic residues" evidence="19">
    <location>
        <begin position="593"/>
        <end position="631"/>
    </location>
</feature>
<dbReference type="InterPro" id="IPR036028">
    <property type="entry name" value="SH3-like_dom_sf"/>
</dbReference>
<evidence type="ECO:0000256" key="10">
    <source>
        <dbReference type="ARBA" id="ARBA00022583"/>
    </source>
</evidence>
<feature type="region of interest" description="Disordered" evidence="19">
    <location>
        <begin position="479"/>
        <end position="561"/>
    </location>
</feature>
<keyword evidence="25" id="KW-1185">Reference proteome</keyword>
<evidence type="ECO:0000256" key="2">
    <source>
        <dbReference type="ARBA" id="ARBA00004134"/>
    </source>
</evidence>
<evidence type="ECO:0000256" key="3">
    <source>
        <dbReference type="ARBA" id="ARBA00004413"/>
    </source>
</evidence>
<evidence type="ECO:0000259" key="22">
    <source>
        <dbReference type="PROSITE" id="PS50222"/>
    </source>
</evidence>
<keyword evidence="13 18" id="KW-0175">Coiled coil</keyword>
<dbReference type="InterPro" id="IPR002048">
    <property type="entry name" value="EF_hand_dom"/>
</dbReference>
<evidence type="ECO:0000256" key="6">
    <source>
        <dbReference type="ARBA" id="ARBA00015110"/>
    </source>
</evidence>
<organism evidence="24 25">
    <name type="scientific">Malassezia furfur</name>
    <name type="common">Pityriasis versicolor infection agent</name>
    <name type="synonym">Pityrosporum furfur</name>
    <dbReference type="NCBI Taxonomy" id="55194"/>
    <lineage>
        <taxon>Eukaryota</taxon>
        <taxon>Fungi</taxon>
        <taxon>Dikarya</taxon>
        <taxon>Basidiomycota</taxon>
        <taxon>Ustilaginomycotina</taxon>
        <taxon>Malasseziomycetes</taxon>
        <taxon>Malasseziales</taxon>
        <taxon>Malasseziaceae</taxon>
        <taxon>Malassezia</taxon>
    </lineage>
</organism>
<evidence type="ECO:0000259" key="21">
    <source>
        <dbReference type="PROSITE" id="PS50031"/>
    </source>
</evidence>
<keyword evidence="11" id="KW-0677">Repeat</keyword>